<dbReference type="Gene3D" id="3.30.750.44">
    <property type="match status" value="1"/>
</dbReference>
<dbReference type="Pfam" id="PF22352">
    <property type="entry name" value="K319L-like_PKD"/>
    <property type="match status" value="1"/>
</dbReference>
<evidence type="ECO:0000313" key="1">
    <source>
        <dbReference type="EMBL" id="USH04742.1"/>
    </source>
</evidence>
<dbReference type="EMBL" id="CP082276">
    <property type="protein sequence ID" value="USH04742.1"/>
    <property type="molecule type" value="Genomic_DNA"/>
</dbReference>
<dbReference type="Proteomes" id="UP001056255">
    <property type="component" value="Chromosome II"/>
</dbReference>
<dbReference type="RefSeq" id="WP_251880839.1">
    <property type="nucleotide sequence ID" value="NZ_CP082276.1"/>
</dbReference>
<gene>
    <name evidence="1" type="ORF">K6Q96_23810</name>
</gene>
<evidence type="ECO:0000313" key="2">
    <source>
        <dbReference type="Proteomes" id="UP001056255"/>
    </source>
</evidence>
<dbReference type="SUPFAM" id="SSF52096">
    <property type="entry name" value="ClpP/crotonase"/>
    <property type="match status" value="1"/>
</dbReference>
<protein>
    <submittedName>
        <fullName evidence="1">Uncharacterized protein</fullName>
    </submittedName>
</protein>
<keyword evidence="2" id="KW-1185">Reference proteome</keyword>
<reference evidence="1" key="1">
    <citation type="submission" date="2021-08" db="EMBL/GenBank/DDBJ databases">
        <authorList>
            <person name="Sakaguchi M."/>
            <person name="Kikuchi T."/>
            <person name="Urbanczyk H."/>
        </authorList>
    </citation>
    <scope>NUCLEOTIDE SEQUENCE</scope>
    <source>
        <strain evidence="1">020920N</strain>
    </source>
</reference>
<dbReference type="Gene3D" id="2.60.40.10">
    <property type="entry name" value="Immunoglobulins"/>
    <property type="match status" value="1"/>
</dbReference>
<dbReference type="InterPro" id="IPR029045">
    <property type="entry name" value="ClpP/crotonase-like_dom_sf"/>
</dbReference>
<sequence>MTFLNTLPKILLPLSLLMLIGCGSDFEEMEKWEKPEVNAGSDQLHTLPKASITLNGSVKIFPKNAYTIKGIQWTQVSGPAQLTILNDSEAVATIANPTTAGTYEFQLYAKDSGDRTNTDRVKIVLQEAVATSLARKTAGYSDDFQATWELVADHYSGYADIEQQWHELYQPYLVKAENTMSDENWQSLLENMLEELDDPKLVIQAPTQYQMASAYSTKLPATRESASASALHWKNDNGVGVITFNDLSAISMDQLSSELSSAVQGLTDVEELQLAFSQPDSINEQTLLKLMAFFTRQPTGLVIYPSDNHLVTLSASPFAIHSTVTVLGEHHNAAIAEFNQYLQGQQYGEPSYSYFPSFVVPAVY</sequence>
<proteinExistence type="predicted"/>
<organism evidence="1 2">
    <name type="scientific">Grimontia kaedaensis</name>
    <dbReference type="NCBI Taxonomy" id="2872157"/>
    <lineage>
        <taxon>Bacteria</taxon>
        <taxon>Pseudomonadati</taxon>
        <taxon>Pseudomonadota</taxon>
        <taxon>Gammaproteobacteria</taxon>
        <taxon>Vibrionales</taxon>
        <taxon>Vibrionaceae</taxon>
        <taxon>Grimontia</taxon>
    </lineage>
</organism>
<name>A0ABY4X0G9_9GAMM</name>
<dbReference type="InterPro" id="IPR013783">
    <property type="entry name" value="Ig-like_fold"/>
</dbReference>
<accession>A0ABY4X0G9</accession>